<evidence type="ECO:0000256" key="3">
    <source>
        <dbReference type="ARBA" id="ARBA00022448"/>
    </source>
</evidence>
<comment type="similarity">
    <text evidence="2">Belongs to the ABC transporter superfamily.</text>
</comment>
<dbReference type="PANTHER" id="PTHR43776">
    <property type="entry name" value="TRANSPORT ATP-BINDING PROTEIN"/>
    <property type="match status" value="1"/>
</dbReference>
<dbReference type="PROSITE" id="PS00211">
    <property type="entry name" value="ABC_TRANSPORTER_1"/>
    <property type="match status" value="2"/>
</dbReference>
<dbReference type="PROSITE" id="PS50893">
    <property type="entry name" value="ABC_TRANSPORTER_2"/>
    <property type="match status" value="2"/>
</dbReference>
<dbReference type="GO" id="GO:0005886">
    <property type="term" value="C:plasma membrane"/>
    <property type="evidence" value="ECO:0007669"/>
    <property type="project" value="UniProtKB-SubCell"/>
</dbReference>
<name>A0A9D1M2Q8_9PROT</name>
<dbReference type="Pfam" id="PF08352">
    <property type="entry name" value="oligo_HPY"/>
    <property type="match status" value="1"/>
</dbReference>
<evidence type="ECO:0000256" key="4">
    <source>
        <dbReference type="ARBA" id="ARBA00022741"/>
    </source>
</evidence>
<evidence type="ECO:0000313" key="8">
    <source>
        <dbReference type="Proteomes" id="UP000824107"/>
    </source>
</evidence>
<dbReference type="NCBIfam" id="NF007739">
    <property type="entry name" value="PRK10419.1"/>
    <property type="match status" value="2"/>
</dbReference>
<feature type="domain" description="ABC transporter" evidence="6">
    <location>
        <begin position="6"/>
        <end position="257"/>
    </location>
</feature>
<accession>A0A9D1M2Q8</accession>
<dbReference type="InterPro" id="IPR017871">
    <property type="entry name" value="ABC_transporter-like_CS"/>
</dbReference>
<keyword evidence="5 7" id="KW-0067">ATP-binding</keyword>
<keyword evidence="3" id="KW-0813">Transport</keyword>
<dbReference type="InterPro" id="IPR050319">
    <property type="entry name" value="ABC_transp_ATP-bind"/>
</dbReference>
<sequence>MSLLTVKNLSVSFHSDDGEERRAVKNVSFNVGCGEVVGLVGESGSGKSVTALSVLGLLPYPKAGHSFDSSIKFNGQELVGAEDKILRKVRGNEISFIFQEPMSSLNPLHKIGDQIAESLRQHRRISPKNADKEVERLLRLTGISQPEIRKKAYPFELSGGQRQRVMIAMAIANKPKLLIADEPTTALDVTIQAQIIDLLIELKQKLNMSILFISHDLKLVRQIADRVCVMKNGEIVEQGAVEDIFRQPQHDYTKLLVSASMLQNESRPQVSELIVKAENLRVSYPLKKNFLGRTTSYLNALDQVNLDIQCGECLGIVGESGSGKTTLGMALAGLIKVSGDIFYKKINMKSLSGKGKKALKQKMQIVFQDPYNSLNPRMTIEDIVSEGLIVHYPELSRAERRQRAAAVLEEVGLGAEVLRRYPHEFSGGQRQRIAIARALVLKPEFIIFDEPTSALDVTIQAQIIKLLQDIRRQRNITYLFISHDMKAVRAMADRIAVMKDGKIVELNTAAQIFTAPQNDYTKLLIEASL</sequence>
<comment type="subcellular location">
    <subcellularLocation>
        <location evidence="1">Cell inner membrane</location>
        <topology evidence="1">Peripheral membrane protein</topology>
    </subcellularLocation>
</comment>
<dbReference type="GO" id="GO:0055085">
    <property type="term" value="P:transmembrane transport"/>
    <property type="evidence" value="ECO:0007669"/>
    <property type="project" value="UniProtKB-ARBA"/>
</dbReference>
<dbReference type="NCBIfam" id="NF008453">
    <property type="entry name" value="PRK11308.1"/>
    <property type="match status" value="2"/>
</dbReference>
<evidence type="ECO:0000256" key="5">
    <source>
        <dbReference type="ARBA" id="ARBA00022840"/>
    </source>
</evidence>
<dbReference type="InterPro" id="IPR003439">
    <property type="entry name" value="ABC_transporter-like_ATP-bd"/>
</dbReference>
<dbReference type="GO" id="GO:0015833">
    <property type="term" value="P:peptide transport"/>
    <property type="evidence" value="ECO:0007669"/>
    <property type="project" value="InterPro"/>
</dbReference>
<gene>
    <name evidence="7" type="ORF">IAD20_01560</name>
</gene>
<dbReference type="SUPFAM" id="SSF52540">
    <property type="entry name" value="P-loop containing nucleoside triphosphate hydrolases"/>
    <property type="match status" value="2"/>
</dbReference>
<proteinExistence type="inferred from homology"/>
<dbReference type="Proteomes" id="UP000824107">
    <property type="component" value="Unassembled WGS sequence"/>
</dbReference>
<dbReference type="Pfam" id="PF00005">
    <property type="entry name" value="ABC_tran"/>
    <property type="match status" value="2"/>
</dbReference>
<dbReference type="InterPro" id="IPR013563">
    <property type="entry name" value="Oligopep_ABC_C"/>
</dbReference>
<dbReference type="InterPro" id="IPR027417">
    <property type="entry name" value="P-loop_NTPase"/>
</dbReference>
<dbReference type="InterPro" id="IPR003593">
    <property type="entry name" value="AAA+_ATPase"/>
</dbReference>
<reference evidence="7" key="1">
    <citation type="submission" date="2020-10" db="EMBL/GenBank/DDBJ databases">
        <authorList>
            <person name="Gilroy R."/>
        </authorList>
    </citation>
    <scope>NUCLEOTIDE SEQUENCE</scope>
    <source>
        <strain evidence="7">ChiW3-316</strain>
    </source>
</reference>
<dbReference type="FunFam" id="3.40.50.300:FF:000016">
    <property type="entry name" value="Oligopeptide ABC transporter ATP-binding component"/>
    <property type="match status" value="1"/>
</dbReference>
<keyword evidence="4" id="KW-0547">Nucleotide-binding</keyword>
<feature type="domain" description="ABC transporter" evidence="6">
    <location>
        <begin position="275"/>
        <end position="525"/>
    </location>
</feature>
<evidence type="ECO:0000313" key="7">
    <source>
        <dbReference type="EMBL" id="HIU52750.1"/>
    </source>
</evidence>
<organism evidence="7 8">
    <name type="scientific">Candidatus Scatocola faecipullorum</name>
    <dbReference type="NCBI Taxonomy" id="2840917"/>
    <lineage>
        <taxon>Bacteria</taxon>
        <taxon>Pseudomonadati</taxon>
        <taxon>Pseudomonadota</taxon>
        <taxon>Alphaproteobacteria</taxon>
        <taxon>Rhodospirillales</taxon>
        <taxon>Rhodospirillaceae</taxon>
        <taxon>Rhodospirillaceae incertae sedis</taxon>
        <taxon>Candidatus Scatocola</taxon>
    </lineage>
</organism>
<evidence type="ECO:0000259" key="6">
    <source>
        <dbReference type="PROSITE" id="PS50893"/>
    </source>
</evidence>
<dbReference type="SMART" id="SM00382">
    <property type="entry name" value="AAA"/>
    <property type="match status" value="2"/>
</dbReference>
<evidence type="ECO:0000256" key="2">
    <source>
        <dbReference type="ARBA" id="ARBA00005417"/>
    </source>
</evidence>
<dbReference type="GO" id="GO:0005524">
    <property type="term" value="F:ATP binding"/>
    <property type="evidence" value="ECO:0007669"/>
    <property type="project" value="UniProtKB-KW"/>
</dbReference>
<dbReference type="GO" id="GO:0016887">
    <property type="term" value="F:ATP hydrolysis activity"/>
    <property type="evidence" value="ECO:0007669"/>
    <property type="project" value="InterPro"/>
</dbReference>
<comment type="caution">
    <text evidence="7">The sequence shown here is derived from an EMBL/GenBank/DDBJ whole genome shotgun (WGS) entry which is preliminary data.</text>
</comment>
<dbReference type="Gene3D" id="3.40.50.300">
    <property type="entry name" value="P-loop containing nucleotide triphosphate hydrolases"/>
    <property type="match status" value="2"/>
</dbReference>
<dbReference type="CDD" id="cd03257">
    <property type="entry name" value="ABC_NikE_OppD_transporters"/>
    <property type="match status" value="2"/>
</dbReference>
<dbReference type="PANTHER" id="PTHR43776:SF7">
    <property type="entry name" value="D,D-DIPEPTIDE TRANSPORT ATP-BINDING PROTEIN DDPF-RELATED"/>
    <property type="match status" value="1"/>
</dbReference>
<protein>
    <submittedName>
        <fullName evidence="7">ABC transporter ATP-binding protein</fullName>
    </submittedName>
</protein>
<evidence type="ECO:0000256" key="1">
    <source>
        <dbReference type="ARBA" id="ARBA00004417"/>
    </source>
</evidence>
<dbReference type="EMBL" id="DVNC01000015">
    <property type="protein sequence ID" value="HIU52750.1"/>
    <property type="molecule type" value="Genomic_DNA"/>
</dbReference>
<reference evidence="7" key="2">
    <citation type="journal article" date="2021" name="PeerJ">
        <title>Extensive microbial diversity within the chicken gut microbiome revealed by metagenomics and culture.</title>
        <authorList>
            <person name="Gilroy R."/>
            <person name="Ravi A."/>
            <person name="Getino M."/>
            <person name="Pursley I."/>
            <person name="Horton D.L."/>
            <person name="Alikhan N.F."/>
            <person name="Baker D."/>
            <person name="Gharbi K."/>
            <person name="Hall N."/>
            <person name="Watson M."/>
            <person name="Adriaenssens E.M."/>
            <person name="Foster-Nyarko E."/>
            <person name="Jarju S."/>
            <person name="Secka A."/>
            <person name="Antonio M."/>
            <person name="Oren A."/>
            <person name="Chaudhuri R.R."/>
            <person name="La Ragione R."/>
            <person name="Hildebrand F."/>
            <person name="Pallen M.J."/>
        </authorList>
    </citation>
    <scope>NUCLEOTIDE SEQUENCE</scope>
    <source>
        <strain evidence="7">ChiW3-316</strain>
    </source>
</reference>
<dbReference type="AlphaFoldDB" id="A0A9D1M2Q8"/>